<feature type="compositionally biased region" description="Polar residues" evidence="1">
    <location>
        <begin position="159"/>
        <end position="172"/>
    </location>
</feature>
<feature type="compositionally biased region" description="Low complexity" evidence="1">
    <location>
        <begin position="341"/>
        <end position="351"/>
    </location>
</feature>
<protein>
    <submittedName>
        <fullName evidence="2">Uncharacterized protein</fullName>
    </submittedName>
</protein>
<dbReference type="AlphaFoldDB" id="A0A401TLA2"/>
<gene>
    <name evidence="2" type="ORF">chiPu_0027461</name>
</gene>
<feature type="region of interest" description="Disordered" evidence="1">
    <location>
        <begin position="1"/>
        <end position="109"/>
    </location>
</feature>
<name>A0A401TLA2_CHIPU</name>
<accession>A0A401TLA2</accession>
<feature type="compositionally biased region" description="Basic and acidic residues" evidence="1">
    <location>
        <begin position="39"/>
        <end position="60"/>
    </location>
</feature>
<dbReference type="EMBL" id="BEZZ01104359">
    <property type="protein sequence ID" value="GCC43450.1"/>
    <property type="molecule type" value="Genomic_DNA"/>
</dbReference>
<organism evidence="2 3">
    <name type="scientific">Chiloscyllium punctatum</name>
    <name type="common">Brownbanded bambooshark</name>
    <name type="synonym">Hemiscyllium punctatum</name>
    <dbReference type="NCBI Taxonomy" id="137246"/>
    <lineage>
        <taxon>Eukaryota</taxon>
        <taxon>Metazoa</taxon>
        <taxon>Chordata</taxon>
        <taxon>Craniata</taxon>
        <taxon>Vertebrata</taxon>
        <taxon>Chondrichthyes</taxon>
        <taxon>Elasmobranchii</taxon>
        <taxon>Galeomorphii</taxon>
        <taxon>Galeoidea</taxon>
        <taxon>Orectolobiformes</taxon>
        <taxon>Hemiscylliidae</taxon>
        <taxon>Chiloscyllium</taxon>
    </lineage>
</organism>
<feature type="region of interest" description="Disordered" evidence="1">
    <location>
        <begin position="132"/>
        <end position="291"/>
    </location>
</feature>
<feature type="compositionally biased region" description="Low complexity" evidence="1">
    <location>
        <begin position="175"/>
        <end position="197"/>
    </location>
</feature>
<evidence type="ECO:0000313" key="2">
    <source>
        <dbReference type="EMBL" id="GCC43450.1"/>
    </source>
</evidence>
<evidence type="ECO:0000313" key="3">
    <source>
        <dbReference type="Proteomes" id="UP000287033"/>
    </source>
</evidence>
<sequence length="359" mass="38760">ETPRERDCETPREGDCETPREKGCQNLGESGCDSDCETPEERGCGAPRERGCESTGKRDCGNPGEGDCQNPGAGTQLRHTRGQLEKEGGQQLCSSTDEAYPSRIRENGYPLKRSYGETKVNLRLVQESMAAGCEQGEARPRQRGRPAGRGCLKRPRRQCTVTVSDAQTQTDKSSGRCSPGHSSSSSFSLPSTSGQSRPRPRPRRRPRPGPARRKGSIHTSSQSLVAGEGRASSAEGEEEDDNDDDDDDEEEDDEEEEEMGSSRSSQCSTPSSVSCSEEQAAAGLKQAGGPSVATELVLARPPGRALAVAGPLGCRPHGDRRKTSSGRSPANVERTWRRRSPVPSSQPQRSQDNWGCLIF</sequence>
<reference evidence="2 3" key="1">
    <citation type="journal article" date="2018" name="Nat. Ecol. Evol.">
        <title>Shark genomes provide insights into elasmobranch evolution and the origin of vertebrates.</title>
        <authorList>
            <person name="Hara Y"/>
            <person name="Yamaguchi K"/>
            <person name="Onimaru K"/>
            <person name="Kadota M"/>
            <person name="Koyanagi M"/>
            <person name="Keeley SD"/>
            <person name="Tatsumi K"/>
            <person name="Tanaka K"/>
            <person name="Motone F"/>
            <person name="Kageyama Y"/>
            <person name="Nozu R"/>
            <person name="Adachi N"/>
            <person name="Nishimura O"/>
            <person name="Nakagawa R"/>
            <person name="Tanegashima C"/>
            <person name="Kiyatake I"/>
            <person name="Matsumoto R"/>
            <person name="Murakumo K"/>
            <person name="Nishida K"/>
            <person name="Terakita A"/>
            <person name="Kuratani S"/>
            <person name="Sato K"/>
            <person name="Hyodo S Kuraku.S."/>
        </authorList>
    </citation>
    <scope>NUCLEOTIDE SEQUENCE [LARGE SCALE GENOMIC DNA]</scope>
</reference>
<feature type="compositionally biased region" description="Basic residues" evidence="1">
    <location>
        <begin position="141"/>
        <end position="157"/>
    </location>
</feature>
<feature type="non-terminal residue" evidence="2">
    <location>
        <position position="1"/>
    </location>
</feature>
<dbReference type="Proteomes" id="UP000287033">
    <property type="component" value="Unassembled WGS sequence"/>
</dbReference>
<feature type="compositionally biased region" description="Low complexity" evidence="1">
    <location>
        <begin position="261"/>
        <end position="276"/>
    </location>
</feature>
<feature type="compositionally biased region" description="Basic residues" evidence="1">
    <location>
        <begin position="198"/>
        <end position="216"/>
    </location>
</feature>
<evidence type="ECO:0000256" key="1">
    <source>
        <dbReference type="SAM" id="MobiDB-lite"/>
    </source>
</evidence>
<feature type="compositionally biased region" description="Basic and acidic residues" evidence="1">
    <location>
        <begin position="1"/>
        <end position="23"/>
    </location>
</feature>
<proteinExistence type="predicted"/>
<feature type="region of interest" description="Disordered" evidence="1">
    <location>
        <begin position="306"/>
        <end position="359"/>
    </location>
</feature>
<comment type="caution">
    <text evidence="2">The sequence shown here is derived from an EMBL/GenBank/DDBJ whole genome shotgun (WGS) entry which is preliminary data.</text>
</comment>
<feature type="compositionally biased region" description="Acidic residues" evidence="1">
    <location>
        <begin position="235"/>
        <end position="259"/>
    </location>
</feature>
<keyword evidence="3" id="KW-1185">Reference proteome</keyword>